<reference evidence="2 3" key="1">
    <citation type="submission" date="2017-10" db="EMBL/GenBank/DDBJ databases">
        <title>The draft genome sequence of Lewinella nigricans NBRC 102662.</title>
        <authorList>
            <person name="Wang K."/>
        </authorList>
    </citation>
    <scope>NUCLEOTIDE SEQUENCE [LARGE SCALE GENOMIC DNA]</scope>
    <source>
        <strain evidence="2 3">NBRC 102662</strain>
    </source>
</reference>
<keyword evidence="1" id="KW-1133">Transmembrane helix</keyword>
<dbReference type="Proteomes" id="UP000223913">
    <property type="component" value="Unassembled WGS sequence"/>
</dbReference>
<protein>
    <submittedName>
        <fullName evidence="2">Uncharacterized protein</fullName>
    </submittedName>
</protein>
<dbReference type="EMBL" id="PDUD01000024">
    <property type="protein sequence ID" value="PHN04722.1"/>
    <property type="molecule type" value="Genomic_DNA"/>
</dbReference>
<feature type="transmembrane region" description="Helical" evidence="1">
    <location>
        <begin position="79"/>
        <end position="97"/>
    </location>
</feature>
<evidence type="ECO:0000313" key="3">
    <source>
        <dbReference type="Proteomes" id="UP000223913"/>
    </source>
</evidence>
<dbReference type="RefSeq" id="WP_099151781.1">
    <property type="nucleotide sequence ID" value="NZ_PDUD01000024.1"/>
</dbReference>
<gene>
    <name evidence="2" type="ORF">CRP01_19600</name>
</gene>
<keyword evidence="3" id="KW-1185">Reference proteome</keyword>
<organism evidence="2 3">
    <name type="scientific">Flavilitoribacter nigricans (strain ATCC 23147 / DSM 23189 / NBRC 102662 / NCIMB 1420 / SS-2)</name>
    <name type="common">Lewinella nigricans</name>
    <dbReference type="NCBI Taxonomy" id="1122177"/>
    <lineage>
        <taxon>Bacteria</taxon>
        <taxon>Pseudomonadati</taxon>
        <taxon>Bacteroidota</taxon>
        <taxon>Saprospiria</taxon>
        <taxon>Saprospirales</taxon>
        <taxon>Lewinellaceae</taxon>
        <taxon>Flavilitoribacter</taxon>
    </lineage>
</organism>
<dbReference type="AlphaFoldDB" id="A0A2D0N886"/>
<comment type="caution">
    <text evidence="2">The sequence shown here is derived from an EMBL/GenBank/DDBJ whole genome shotgun (WGS) entry which is preliminary data.</text>
</comment>
<accession>A0A2D0N886</accession>
<proteinExistence type="predicted"/>
<sequence length="157" mass="17991">MTLKDLLPSMQNSFRTDLNPEEIRERFETARRLIGRGRINGSQFSLTRIRNRSAAYRIIGKLESTSTGYRISYDIRLHFALQLVFFLALPVNLLIFLRYSALTFTLGSFLIQFIMSMAIAVGSSVAIYYIFKTDMEKANDILVEAFDGQTSSVRTLR</sequence>
<name>A0A2D0N886_FLAN2</name>
<evidence type="ECO:0000256" key="1">
    <source>
        <dbReference type="SAM" id="Phobius"/>
    </source>
</evidence>
<keyword evidence="1" id="KW-0472">Membrane</keyword>
<feature type="transmembrane region" description="Helical" evidence="1">
    <location>
        <begin position="109"/>
        <end position="131"/>
    </location>
</feature>
<evidence type="ECO:0000313" key="2">
    <source>
        <dbReference type="EMBL" id="PHN04722.1"/>
    </source>
</evidence>
<keyword evidence="1" id="KW-0812">Transmembrane</keyword>